<keyword evidence="1" id="KW-0489">Methyltransferase</keyword>
<dbReference type="Pfam" id="PF04672">
    <property type="entry name" value="Methyltransf_19"/>
    <property type="match status" value="1"/>
</dbReference>
<dbReference type="SUPFAM" id="SSF53335">
    <property type="entry name" value="S-adenosyl-L-methionine-dependent methyltransferases"/>
    <property type="match status" value="1"/>
</dbReference>
<evidence type="ECO:0000313" key="2">
    <source>
        <dbReference type="Proteomes" id="UP000317982"/>
    </source>
</evidence>
<protein>
    <submittedName>
        <fullName evidence="1">SAM-dependent methyltransferase</fullName>
    </submittedName>
</protein>
<dbReference type="InterPro" id="IPR029063">
    <property type="entry name" value="SAM-dependent_MTases_sf"/>
</dbReference>
<dbReference type="InParanoid" id="A0A545AXY9"/>
<gene>
    <name evidence="1" type="ORF">FL583_06860</name>
</gene>
<comment type="caution">
    <text evidence="1">The sequence shown here is derived from an EMBL/GenBank/DDBJ whole genome shotgun (WGS) entry which is preliminary data.</text>
</comment>
<dbReference type="GO" id="GO:0008168">
    <property type="term" value="F:methyltransferase activity"/>
    <property type="evidence" value="ECO:0007669"/>
    <property type="project" value="UniProtKB-KW"/>
</dbReference>
<dbReference type="AlphaFoldDB" id="A0A545AXY9"/>
<organism evidence="1 2">
    <name type="scientific">Cryptosporangium phraense</name>
    <dbReference type="NCBI Taxonomy" id="2593070"/>
    <lineage>
        <taxon>Bacteria</taxon>
        <taxon>Bacillati</taxon>
        <taxon>Actinomycetota</taxon>
        <taxon>Actinomycetes</taxon>
        <taxon>Cryptosporangiales</taxon>
        <taxon>Cryptosporangiaceae</taxon>
        <taxon>Cryptosporangium</taxon>
    </lineage>
</organism>
<dbReference type="InterPro" id="IPR006764">
    <property type="entry name" value="SAM_dep_MeTrfase_SAV2177_type"/>
</dbReference>
<dbReference type="Proteomes" id="UP000317982">
    <property type="component" value="Unassembled WGS sequence"/>
</dbReference>
<dbReference type="OrthoDB" id="4073278at2"/>
<dbReference type="EMBL" id="VIRS01000003">
    <property type="protein sequence ID" value="TQS46190.1"/>
    <property type="molecule type" value="Genomic_DNA"/>
</dbReference>
<evidence type="ECO:0000313" key="1">
    <source>
        <dbReference type="EMBL" id="TQS46190.1"/>
    </source>
</evidence>
<accession>A0A545AXY9</accession>
<proteinExistence type="predicted"/>
<reference evidence="1 2" key="1">
    <citation type="submission" date="2019-07" db="EMBL/GenBank/DDBJ databases">
        <title>Cryptosporangium phraense sp. nov., isolated from plant litter.</title>
        <authorList>
            <person name="Suriyachadkun C."/>
        </authorList>
    </citation>
    <scope>NUCLEOTIDE SEQUENCE [LARGE SCALE GENOMIC DNA]</scope>
    <source>
        <strain evidence="1 2">A-T 5661</strain>
    </source>
</reference>
<sequence length="268" mass="28472">MGYVLLVSVDLNSEVPHSARVYDYLLGGKDNFAADRSAAARILEASPGLPISMRANRTYMARAARFLAQQGVRQFLDIGAGLPTSPNLHNVVQQVDPTARVVYIDNDPIVSVHARALLTSTSEGRTAYLDGDVRNPEGLLASPEVLDTLDLSKPVGLCLIAILQFVTDEAEAHRIVDTLLTALAPGSALAISTVTAHNPQAVAAAARYTSGGIPAKPRTDDEVRALFRGLDLVEPGVVLVNRWRPDDEAAAAAEDVNVQMSGGVAFKP</sequence>
<dbReference type="GO" id="GO:0032259">
    <property type="term" value="P:methylation"/>
    <property type="evidence" value="ECO:0007669"/>
    <property type="project" value="UniProtKB-KW"/>
</dbReference>
<keyword evidence="1" id="KW-0808">Transferase</keyword>
<dbReference type="Gene3D" id="3.40.50.150">
    <property type="entry name" value="Vaccinia Virus protein VP39"/>
    <property type="match status" value="1"/>
</dbReference>
<dbReference type="PIRSF" id="PIRSF017393">
    <property type="entry name" value="MTase_SAV2177"/>
    <property type="match status" value="1"/>
</dbReference>
<keyword evidence="2" id="KW-1185">Reference proteome</keyword>
<name>A0A545AXY9_9ACTN</name>